<feature type="region of interest" description="Disordered" evidence="1">
    <location>
        <begin position="25"/>
        <end position="59"/>
    </location>
</feature>
<keyword evidence="4" id="KW-1185">Reference proteome</keyword>
<feature type="compositionally biased region" description="Pro residues" evidence="1">
    <location>
        <begin position="44"/>
        <end position="55"/>
    </location>
</feature>
<evidence type="ECO:0000256" key="1">
    <source>
        <dbReference type="SAM" id="MobiDB-lite"/>
    </source>
</evidence>
<organism evidence="3 4">
    <name type="scientific">Gryllus longicercus</name>
    <dbReference type="NCBI Taxonomy" id="2509291"/>
    <lineage>
        <taxon>Eukaryota</taxon>
        <taxon>Metazoa</taxon>
        <taxon>Ecdysozoa</taxon>
        <taxon>Arthropoda</taxon>
        <taxon>Hexapoda</taxon>
        <taxon>Insecta</taxon>
        <taxon>Pterygota</taxon>
        <taxon>Neoptera</taxon>
        <taxon>Polyneoptera</taxon>
        <taxon>Orthoptera</taxon>
        <taxon>Ensifera</taxon>
        <taxon>Gryllidea</taxon>
        <taxon>Grylloidea</taxon>
        <taxon>Gryllidae</taxon>
        <taxon>Gryllinae</taxon>
        <taxon>Gryllus</taxon>
    </lineage>
</organism>
<protein>
    <recommendedName>
        <fullName evidence="5">Accessory gland protein</fullName>
    </recommendedName>
</protein>
<sequence length="92" mass="9310">MRTILGVAAIVALLGFAVGLPAARPTPPAHAHAHEAVPAAAPCAPLPPPPPPPAPAHDLAHVHDKLDEVVQAVLFEARPIGVELAPAHLAHA</sequence>
<evidence type="ECO:0000313" key="4">
    <source>
        <dbReference type="Proteomes" id="UP001378592"/>
    </source>
</evidence>
<reference evidence="3 4" key="1">
    <citation type="submission" date="2024-03" db="EMBL/GenBank/DDBJ databases">
        <title>The genome assembly and annotation of the cricket Gryllus longicercus Weissman &amp; Gray.</title>
        <authorList>
            <person name="Szrajer S."/>
            <person name="Gray D."/>
            <person name="Ylla G."/>
        </authorList>
    </citation>
    <scope>NUCLEOTIDE SEQUENCE [LARGE SCALE GENOMIC DNA]</scope>
    <source>
        <strain evidence="3">DAG 2021-001</strain>
        <tissue evidence="3">Whole body minus gut</tissue>
    </source>
</reference>
<evidence type="ECO:0000313" key="3">
    <source>
        <dbReference type="EMBL" id="KAK7864267.1"/>
    </source>
</evidence>
<feature type="chain" id="PRO_5042968158" description="Accessory gland protein" evidence="2">
    <location>
        <begin position="20"/>
        <end position="92"/>
    </location>
</feature>
<comment type="caution">
    <text evidence="3">The sequence shown here is derived from an EMBL/GenBank/DDBJ whole genome shotgun (WGS) entry which is preliminary data.</text>
</comment>
<dbReference type="AlphaFoldDB" id="A0AAN9Z687"/>
<evidence type="ECO:0000256" key="2">
    <source>
        <dbReference type="SAM" id="SignalP"/>
    </source>
</evidence>
<gene>
    <name evidence="3" type="ORF">R5R35_009530</name>
</gene>
<dbReference type="EMBL" id="JAZDUA010000207">
    <property type="protein sequence ID" value="KAK7864267.1"/>
    <property type="molecule type" value="Genomic_DNA"/>
</dbReference>
<proteinExistence type="predicted"/>
<dbReference type="Proteomes" id="UP001378592">
    <property type="component" value="Unassembled WGS sequence"/>
</dbReference>
<evidence type="ECO:0008006" key="5">
    <source>
        <dbReference type="Google" id="ProtNLM"/>
    </source>
</evidence>
<name>A0AAN9Z687_9ORTH</name>
<accession>A0AAN9Z687</accession>
<feature type="signal peptide" evidence="2">
    <location>
        <begin position="1"/>
        <end position="19"/>
    </location>
</feature>
<keyword evidence="2" id="KW-0732">Signal</keyword>